<comment type="caution">
    <text evidence="9">The sequence shown here is derived from an EMBL/GenBank/DDBJ whole genome shotgun (WGS) entry which is preliminary data.</text>
</comment>
<organism evidence="9">
    <name type="scientific">Salmonella enterica subsp. enterica serovar Miami</name>
    <dbReference type="NCBI Taxonomy" id="286780"/>
    <lineage>
        <taxon>Bacteria</taxon>
        <taxon>Pseudomonadati</taxon>
        <taxon>Pseudomonadota</taxon>
        <taxon>Gammaproteobacteria</taxon>
        <taxon>Enterobacterales</taxon>
        <taxon>Enterobacteriaceae</taxon>
        <taxon>Salmonella</taxon>
    </lineage>
</organism>
<keyword evidence="2" id="KW-1003">Cell membrane</keyword>
<evidence type="ECO:0000256" key="5">
    <source>
        <dbReference type="ARBA" id="ARBA00023136"/>
    </source>
</evidence>
<dbReference type="AlphaFoldDB" id="A0A5I5E3X3"/>
<evidence type="ECO:0000256" key="3">
    <source>
        <dbReference type="ARBA" id="ARBA00022692"/>
    </source>
</evidence>
<evidence type="ECO:0000259" key="8">
    <source>
        <dbReference type="Pfam" id="PF13515"/>
    </source>
</evidence>
<dbReference type="GO" id="GO:0005886">
    <property type="term" value="C:plasma membrane"/>
    <property type="evidence" value="ECO:0007669"/>
    <property type="project" value="UniProtKB-SubCell"/>
</dbReference>
<evidence type="ECO:0000256" key="6">
    <source>
        <dbReference type="ARBA" id="ARBA00043993"/>
    </source>
</evidence>
<keyword evidence="4 7" id="KW-1133">Transmembrane helix</keyword>
<evidence type="ECO:0000256" key="7">
    <source>
        <dbReference type="SAM" id="Phobius"/>
    </source>
</evidence>
<protein>
    <submittedName>
        <fullName evidence="9">FUSC family protein</fullName>
    </submittedName>
</protein>
<feature type="transmembrane region" description="Helical" evidence="7">
    <location>
        <begin position="134"/>
        <end position="154"/>
    </location>
</feature>
<gene>
    <name evidence="9" type="ORF">GNB55_002759</name>
</gene>
<feature type="transmembrane region" description="Helical" evidence="7">
    <location>
        <begin position="111"/>
        <end position="128"/>
    </location>
</feature>
<name>A0A5I5E3X3_SALET</name>
<sequence length="155" mass="16858">MKPITLEHWYSQEAKAIKIAIAFTITFIMVHFSGFNERSWPLITLIVLIVPAQNRKHIFFRIGERVLGTLTGSAIGVIALFLEKIDFLLMVPVVAFGAFVCGYFAKSKLPYASIIVGVTLAVIINAPAGDIHIALMRIAGICLGAISAAIFSVLL</sequence>
<evidence type="ECO:0000313" key="9">
    <source>
        <dbReference type="EMBL" id="HAF7951413.1"/>
    </source>
</evidence>
<accession>A0A5I5E3X3</accession>
<evidence type="ECO:0000256" key="1">
    <source>
        <dbReference type="ARBA" id="ARBA00004651"/>
    </source>
</evidence>
<feature type="transmembrane region" description="Helical" evidence="7">
    <location>
        <begin position="66"/>
        <end position="82"/>
    </location>
</feature>
<comment type="similarity">
    <text evidence="6">Belongs to the YccS/YhfK family.</text>
</comment>
<dbReference type="PANTHER" id="PTHR30509:SF9">
    <property type="entry name" value="MULTIDRUG RESISTANCE PROTEIN MDTO"/>
    <property type="match status" value="1"/>
</dbReference>
<keyword evidence="3 7" id="KW-0812">Transmembrane</keyword>
<keyword evidence="5 7" id="KW-0472">Membrane</keyword>
<feature type="domain" description="Integral membrane bound transporter" evidence="8">
    <location>
        <begin position="27"/>
        <end position="150"/>
    </location>
</feature>
<evidence type="ECO:0000256" key="4">
    <source>
        <dbReference type="ARBA" id="ARBA00022989"/>
    </source>
</evidence>
<comment type="subcellular location">
    <subcellularLocation>
        <location evidence="1">Cell membrane</location>
        <topology evidence="1">Multi-pass membrane protein</topology>
    </subcellularLocation>
</comment>
<dbReference type="PANTHER" id="PTHR30509">
    <property type="entry name" value="P-HYDROXYBENZOIC ACID EFFLUX PUMP SUBUNIT-RELATED"/>
    <property type="match status" value="1"/>
</dbReference>
<feature type="transmembrane region" description="Helical" evidence="7">
    <location>
        <begin position="88"/>
        <end position="104"/>
    </location>
</feature>
<evidence type="ECO:0000256" key="2">
    <source>
        <dbReference type="ARBA" id="ARBA00022475"/>
    </source>
</evidence>
<dbReference type="InterPro" id="IPR049453">
    <property type="entry name" value="Memb_transporter_dom"/>
</dbReference>
<dbReference type="Pfam" id="PF13515">
    <property type="entry name" value="FUSC_2"/>
    <property type="match status" value="1"/>
</dbReference>
<dbReference type="EMBL" id="DAAWHV010000013">
    <property type="protein sequence ID" value="HAF7951413.1"/>
    <property type="molecule type" value="Genomic_DNA"/>
</dbReference>
<dbReference type="RefSeq" id="WP_000802756.1">
    <property type="nucleotide sequence ID" value="NZ_MYFT01000014.1"/>
</dbReference>
<proteinExistence type="inferred from homology"/>
<reference evidence="9" key="2">
    <citation type="submission" date="2018-07" db="EMBL/GenBank/DDBJ databases">
        <authorList>
            <consortium name="NCBI Pathogen Detection Project"/>
        </authorList>
    </citation>
    <scope>NUCLEOTIDE SEQUENCE</scope>
    <source>
        <strain evidence="9">CDC 4648/53</strain>
    </source>
</reference>
<reference evidence="9" key="1">
    <citation type="journal article" date="2018" name="Genome Biol.">
        <title>SKESA: strategic k-mer extension for scrupulous assemblies.</title>
        <authorList>
            <person name="Souvorov A."/>
            <person name="Agarwala R."/>
            <person name="Lipman D.J."/>
        </authorList>
    </citation>
    <scope>NUCLEOTIDE SEQUENCE</scope>
    <source>
        <strain evidence="9">CDC 4648/53</strain>
    </source>
</reference>